<dbReference type="SUPFAM" id="SSF56801">
    <property type="entry name" value="Acetyl-CoA synthetase-like"/>
    <property type="match status" value="1"/>
</dbReference>
<dbReference type="GO" id="GO:0050218">
    <property type="term" value="F:propionate-CoA ligase activity"/>
    <property type="evidence" value="ECO:0007669"/>
    <property type="project" value="UniProtKB-EC"/>
</dbReference>
<dbReference type="Gene3D" id="3.40.50.12780">
    <property type="entry name" value="N-terminal domain of ligase-like"/>
    <property type="match status" value="1"/>
</dbReference>
<reference evidence="3 4" key="1">
    <citation type="submission" date="2018-06" db="EMBL/GenBank/DDBJ databases">
        <authorList>
            <consortium name="Pathogen Informatics"/>
            <person name="Doyle S."/>
        </authorList>
    </citation>
    <scope>NUCLEOTIDE SEQUENCE [LARGE SCALE GENOMIC DNA]</scope>
    <source>
        <strain evidence="3 4">NCTC8261</strain>
    </source>
</reference>
<dbReference type="Proteomes" id="UP000254712">
    <property type="component" value="Unassembled WGS sequence"/>
</dbReference>
<dbReference type="PANTHER" id="PTHR43347">
    <property type="entry name" value="ACYL-COA SYNTHETASE"/>
    <property type="match status" value="1"/>
</dbReference>
<dbReference type="InterPro" id="IPR042099">
    <property type="entry name" value="ANL_N_sf"/>
</dbReference>
<evidence type="ECO:0000313" key="4">
    <source>
        <dbReference type="Proteomes" id="UP000254712"/>
    </source>
</evidence>
<evidence type="ECO:0000259" key="1">
    <source>
        <dbReference type="Pfam" id="PF00501"/>
    </source>
</evidence>
<feature type="domain" description="AMP-dependent synthetase/ligase" evidence="1">
    <location>
        <begin position="3"/>
        <end position="72"/>
    </location>
</feature>
<accession>A0A379WZ61</accession>
<sequence length="272" mass="30082">MTETLGVPVIDNYWQTESGWPIMALARALDDRPPRLGSPGVPMYGYNVQLLNEVTGEPCGINEKGMLVIEGPLPPGCIQTIWGDDARFVKTYWSLFNRQVYATFDWGIRDAEGYYFILGRTDDVINIAGHRLGTREIEESISSYPNVAEVAVVGIKDALKGQVAVAFVIPKQSDTLADREAARDEENAIMALWTTRSVTLVVRRMSGLSRSSPKTRSGKMLRRTIQAICEGRDPGDLTTIDDPRVVAANSPGDRGIAVSRISRVRQRVRLSD</sequence>
<dbReference type="AlphaFoldDB" id="A0A379WZ61"/>
<keyword evidence="3" id="KW-0436">Ligase</keyword>
<dbReference type="InterPro" id="IPR025110">
    <property type="entry name" value="AMP-bd_C"/>
</dbReference>
<evidence type="ECO:0000313" key="3">
    <source>
        <dbReference type="EMBL" id="SUH39250.1"/>
    </source>
</evidence>
<proteinExistence type="predicted"/>
<evidence type="ECO:0000259" key="2">
    <source>
        <dbReference type="Pfam" id="PF13193"/>
    </source>
</evidence>
<dbReference type="PANTHER" id="PTHR43347:SF3">
    <property type="entry name" value="ACYL-COA SYNTHETASE SHORT-CHAIN FAMILY MEMBER 3, MITOCHONDRIAL"/>
    <property type="match status" value="1"/>
</dbReference>
<gene>
    <name evidence="3" type="primary">prpE_1</name>
    <name evidence="3" type="ORF">NCTC8261_05602</name>
</gene>
<dbReference type="Pfam" id="PF13193">
    <property type="entry name" value="AMP-binding_C"/>
    <property type="match status" value="1"/>
</dbReference>
<feature type="domain" description="AMP-binding enzyme C-terminal" evidence="2">
    <location>
        <begin position="136"/>
        <end position="219"/>
    </location>
</feature>
<dbReference type="EC" id="6.2.1.1" evidence="3"/>
<protein>
    <submittedName>
        <fullName evidence="3">Propionate--CoA ligase</fullName>
        <ecNumber evidence="3">6.2.1.1</ecNumber>
        <ecNumber evidence="3">6.2.1.17</ecNumber>
    </submittedName>
</protein>
<dbReference type="Gene3D" id="3.30.300.30">
    <property type="match status" value="1"/>
</dbReference>
<dbReference type="InterPro" id="IPR000873">
    <property type="entry name" value="AMP-dep_synth/lig_dom"/>
</dbReference>
<dbReference type="EC" id="6.2.1.17" evidence="3"/>
<dbReference type="EMBL" id="UGXT01000002">
    <property type="protein sequence ID" value="SUH39250.1"/>
    <property type="molecule type" value="Genomic_DNA"/>
</dbReference>
<organism evidence="3 4">
    <name type="scientific">Salmonella enterica I</name>
    <dbReference type="NCBI Taxonomy" id="59201"/>
    <lineage>
        <taxon>Bacteria</taxon>
        <taxon>Pseudomonadati</taxon>
        <taxon>Pseudomonadota</taxon>
        <taxon>Gammaproteobacteria</taxon>
        <taxon>Enterobacterales</taxon>
        <taxon>Enterobacteriaceae</taxon>
        <taxon>Salmonella</taxon>
    </lineage>
</organism>
<dbReference type="GO" id="GO:0003987">
    <property type="term" value="F:acetate-CoA ligase activity"/>
    <property type="evidence" value="ECO:0007669"/>
    <property type="project" value="UniProtKB-EC"/>
</dbReference>
<dbReference type="InterPro" id="IPR045851">
    <property type="entry name" value="AMP-bd_C_sf"/>
</dbReference>
<dbReference type="Pfam" id="PF00501">
    <property type="entry name" value="AMP-binding"/>
    <property type="match status" value="1"/>
</dbReference>
<name>A0A379WZ61_SALET</name>